<comment type="caution">
    <text evidence="2">The sequence shown here is derived from an EMBL/GenBank/DDBJ whole genome shotgun (WGS) entry which is preliminary data.</text>
</comment>
<reference evidence="1" key="2">
    <citation type="submission" date="2019-11" db="EMBL/GenBank/DDBJ databases">
        <authorList>
            <consortium name="PulseNet: The National Subtyping Network for Foodborne Disease Surveillance"/>
            <person name="Tarr C.L."/>
            <person name="Trees E."/>
            <person name="Katz L.S."/>
            <person name="Carleton-Romer H.A."/>
            <person name="Stroika S."/>
            <person name="Kucerova Z."/>
            <person name="Roache K.F."/>
            <person name="Sabol A.L."/>
            <person name="Besser J."/>
            <person name="Gerner-Smidt P."/>
        </authorList>
    </citation>
    <scope>NUCLEOTIDE SEQUENCE</scope>
    <source>
        <strain evidence="1">PNUSAV001129</strain>
    </source>
</reference>
<dbReference type="EMBL" id="VTYF01000008">
    <property type="protein sequence ID" value="NOI10236.1"/>
    <property type="molecule type" value="Genomic_DNA"/>
</dbReference>
<dbReference type="EMBL" id="AAXMUW010000007">
    <property type="protein sequence ID" value="EGQ9134607.1"/>
    <property type="molecule type" value="Genomic_DNA"/>
</dbReference>
<dbReference type="Proteomes" id="UP000714625">
    <property type="component" value="Unassembled WGS sequence"/>
</dbReference>
<organism evidence="2 3">
    <name type="scientific">Vibrio alginolyticus</name>
    <dbReference type="NCBI Taxonomy" id="663"/>
    <lineage>
        <taxon>Bacteria</taxon>
        <taxon>Pseudomonadati</taxon>
        <taxon>Pseudomonadota</taxon>
        <taxon>Gammaproteobacteria</taxon>
        <taxon>Vibrionales</taxon>
        <taxon>Vibrionaceae</taxon>
        <taxon>Vibrio</taxon>
    </lineage>
</organism>
<evidence type="ECO:0000313" key="3">
    <source>
        <dbReference type="Proteomes" id="UP000532247"/>
    </source>
</evidence>
<reference evidence="2 3" key="1">
    <citation type="submission" date="2019-09" db="EMBL/GenBank/DDBJ databases">
        <title>Draft genome sequencing and comparative genomics of hatchery-associated Vibrios.</title>
        <authorList>
            <person name="Kehlet-Delgado H."/>
            <person name="Mueller R.S."/>
        </authorList>
    </citation>
    <scope>NUCLEOTIDE SEQUENCE [LARGE SCALE GENOMIC DNA]</scope>
    <source>
        <strain evidence="2 3">081416A</strain>
    </source>
</reference>
<sequence>MGIYLKYEEKTIWLGEDYNGIDSGFIGYASGTT</sequence>
<evidence type="ECO:0000313" key="2">
    <source>
        <dbReference type="EMBL" id="NOI10236.1"/>
    </source>
</evidence>
<dbReference type="AlphaFoldDB" id="A0A7Y4B4S2"/>
<protein>
    <submittedName>
        <fullName evidence="2">Ribonuclease PH</fullName>
    </submittedName>
</protein>
<accession>A0A7Y4B4S2</accession>
<evidence type="ECO:0000313" key="1">
    <source>
        <dbReference type="EMBL" id="EGQ9134607.1"/>
    </source>
</evidence>
<proteinExistence type="predicted"/>
<gene>
    <name evidence="2" type="ORF">F0254_15360</name>
    <name evidence="1" type="ORF">GHY86_05480</name>
</gene>
<name>A0A7Y4B4S2_VIBAL</name>
<dbReference type="Proteomes" id="UP000532247">
    <property type="component" value="Unassembled WGS sequence"/>
</dbReference>